<organism evidence="2 3">
    <name type="scientific">Rickenella mellea</name>
    <dbReference type="NCBI Taxonomy" id="50990"/>
    <lineage>
        <taxon>Eukaryota</taxon>
        <taxon>Fungi</taxon>
        <taxon>Dikarya</taxon>
        <taxon>Basidiomycota</taxon>
        <taxon>Agaricomycotina</taxon>
        <taxon>Agaricomycetes</taxon>
        <taxon>Hymenochaetales</taxon>
        <taxon>Rickenellaceae</taxon>
        <taxon>Rickenella</taxon>
    </lineage>
</organism>
<feature type="compositionally biased region" description="Pro residues" evidence="1">
    <location>
        <begin position="212"/>
        <end position="227"/>
    </location>
</feature>
<name>A0A4Y7PEH5_9AGAM</name>
<feature type="compositionally biased region" description="Basic residues" evidence="1">
    <location>
        <begin position="73"/>
        <end position="92"/>
    </location>
</feature>
<dbReference type="AlphaFoldDB" id="A0A4Y7PEH5"/>
<protein>
    <submittedName>
        <fullName evidence="2">Uncharacterized protein</fullName>
    </submittedName>
</protein>
<reference evidence="2 3" key="1">
    <citation type="submission" date="2018-06" db="EMBL/GenBank/DDBJ databases">
        <title>A transcriptomic atlas of mushroom development highlights an independent origin of complex multicellularity.</title>
        <authorList>
            <consortium name="DOE Joint Genome Institute"/>
            <person name="Krizsan K."/>
            <person name="Almasi E."/>
            <person name="Merenyi Z."/>
            <person name="Sahu N."/>
            <person name="Viragh M."/>
            <person name="Koszo T."/>
            <person name="Mondo S."/>
            <person name="Kiss B."/>
            <person name="Balint B."/>
            <person name="Kues U."/>
            <person name="Barry K."/>
            <person name="Hegedus J.C."/>
            <person name="Henrissat B."/>
            <person name="Johnson J."/>
            <person name="Lipzen A."/>
            <person name="Ohm R."/>
            <person name="Nagy I."/>
            <person name="Pangilinan J."/>
            <person name="Yan J."/>
            <person name="Xiong Y."/>
            <person name="Grigoriev I.V."/>
            <person name="Hibbett D.S."/>
            <person name="Nagy L.G."/>
        </authorList>
    </citation>
    <scope>NUCLEOTIDE SEQUENCE [LARGE SCALE GENOMIC DNA]</scope>
    <source>
        <strain evidence="2 3">SZMC22713</strain>
    </source>
</reference>
<evidence type="ECO:0000313" key="3">
    <source>
        <dbReference type="Proteomes" id="UP000294933"/>
    </source>
</evidence>
<dbReference type="VEuPathDB" id="FungiDB:BD410DRAFT_846977"/>
<dbReference type="Proteomes" id="UP000294933">
    <property type="component" value="Unassembled WGS sequence"/>
</dbReference>
<feature type="region of interest" description="Disordered" evidence="1">
    <location>
        <begin position="185"/>
        <end position="276"/>
    </location>
</feature>
<keyword evidence="3" id="KW-1185">Reference proteome</keyword>
<proteinExistence type="predicted"/>
<feature type="compositionally biased region" description="Low complexity" evidence="1">
    <location>
        <begin position="228"/>
        <end position="240"/>
    </location>
</feature>
<evidence type="ECO:0000256" key="1">
    <source>
        <dbReference type="SAM" id="MobiDB-lite"/>
    </source>
</evidence>
<feature type="compositionally biased region" description="Polar residues" evidence="1">
    <location>
        <begin position="48"/>
        <end position="66"/>
    </location>
</feature>
<feature type="region of interest" description="Disordered" evidence="1">
    <location>
        <begin position="1"/>
        <end position="92"/>
    </location>
</feature>
<sequence length="276" mass="29999">MDGIVGGDHREDSSEETMALAMVPGEGSQESPLVNHRPGVWYERAKSDTPSNIHDSPEPQTSSPSTHPERTQSCHHHHHHHPHFPALARKHASSMCTTSASSIVTHGAQTRQFDVHGQPRQPQHDDDDDEHLLQLLHLHARAPKRARLACMVSRDHHDTTTTTNCWLLIPVALASTATHIFLKPMTTASPPPPRPSTQTCPSIYVEPTASPHRPPPPSLPSPPPPSPSTSTQLTTSISTPGHANMPFDVRGEMWSPPPPPPPPPPPSSPRTAARTS</sequence>
<evidence type="ECO:0000313" key="2">
    <source>
        <dbReference type="EMBL" id="TDL13411.1"/>
    </source>
</evidence>
<feature type="compositionally biased region" description="Pro residues" evidence="1">
    <location>
        <begin position="255"/>
        <end position="268"/>
    </location>
</feature>
<accession>A0A4Y7PEH5</accession>
<feature type="compositionally biased region" description="Low complexity" evidence="1">
    <location>
        <begin position="196"/>
        <end position="211"/>
    </location>
</feature>
<gene>
    <name evidence="2" type="ORF">BD410DRAFT_846977</name>
</gene>
<dbReference type="EMBL" id="ML170640">
    <property type="protein sequence ID" value="TDL13411.1"/>
    <property type="molecule type" value="Genomic_DNA"/>
</dbReference>